<dbReference type="EMBL" id="BPQB01000037">
    <property type="protein sequence ID" value="GJE94125.1"/>
    <property type="molecule type" value="Genomic_DNA"/>
</dbReference>
<dbReference type="OrthoDB" id="107110at2759"/>
<keyword evidence="2" id="KW-1185">Reference proteome</keyword>
<reference evidence="1 2" key="1">
    <citation type="submission" date="2021-08" db="EMBL/GenBank/DDBJ databases">
        <title>Draft Genome Sequence of Phanerochaete sordida strain YK-624.</title>
        <authorList>
            <person name="Mori T."/>
            <person name="Dohra H."/>
            <person name="Suzuki T."/>
            <person name="Kawagishi H."/>
            <person name="Hirai H."/>
        </authorList>
    </citation>
    <scope>NUCLEOTIDE SEQUENCE [LARGE SCALE GENOMIC DNA]</scope>
    <source>
        <strain evidence="1 2">YK-624</strain>
    </source>
</reference>
<proteinExistence type="predicted"/>
<sequence length="708" mass="79779">MKRDAQGADYKNVIPIVQSSGAGKSRLAHEVASLVFTLPLNLRPPEENSAYPPTDIAPRRYLVPFSPHFSPATKVRLLQLAFLAAMFDVAAEYVRTLSPGKIYKDEAELAAEWREFLDRDEARSRYEFYDRVVEVADTRTPLEMWYTRSEGREDFLYKLRDETSKKGVKTLADAIVSRLRGEPRNADILIFVYIDEVYNLSTLSCTDDPSVTLYDTLLDALNYVGPQNPIFFATIATSPSILRPVDRLLCHQPPWTSFVWNYLPDRRPIFRRGEMTLQEVAEPSFMAKFGRPLFWTRWNAADVMDLYEVKKTISDFAFAKLTLYRDVREFDEERRWGRLHLASRLAPICTRVSVDFFSRDHAARQLEERMVAANMRSLASVPVENDYIDSSTPSEPLLADAAAQVMSESTYSPVGELARCAAGGWLKHGPDLAARLLLLSAYDRAVRKTFSYRERRYSVAVPLLDFLQELFDDRWHAVLRNARPAGTAPPLEEAFAGTFVRFSHFIVFDGAQALDVRTALAGVARGFACRVEPPQPGVDIAIPIVMRDAKLDLDVMSFLLIQVVTRGTAPRRPSAAALAELFPPSATETHPVIHLAMHLEPGARKPAPEPVDETPATHPCYRLTAYGCSPSVYKAVDDTNAAAWATVARPYMLAGEHIRQNAERMQIVESLKGMWERGPRCYGWTDVVELNRTAEEEGTRDVEGLFAV</sequence>
<organism evidence="1 2">
    <name type="scientific">Phanerochaete sordida</name>
    <dbReference type="NCBI Taxonomy" id="48140"/>
    <lineage>
        <taxon>Eukaryota</taxon>
        <taxon>Fungi</taxon>
        <taxon>Dikarya</taxon>
        <taxon>Basidiomycota</taxon>
        <taxon>Agaricomycotina</taxon>
        <taxon>Agaricomycetes</taxon>
        <taxon>Polyporales</taxon>
        <taxon>Phanerochaetaceae</taxon>
        <taxon>Phanerochaete</taxon>
    </lineage>
</organism>
<evidence type="ECO:0000313" key="1">
    <source>
        <dbReference type="EMBL" id="GJE94125.1"/>
    </source>
</evidence>
<dbReference type="PANTHER" id="PTHR33266:SF1">
    <property type="entry name" value="F-BOX DOMAIN-CONTAINING PROTEIN"/>
    <property type="match status" value="1"/>
</dbReference>
<dbReference type="PANTHER" id="PTHR33266">
    <property type="entry name" value="CHROMOSOME 15, WHOLE GENOME SHOTGUN SEQUENCE"/>
    <property type="match status" value="1"/>
</dbReference>
<name>A0A9P3GI81_9APHY</name>
<gene>
    <name evidence="1" type="ORF">PsYK624_102930</name>
</gene>
<comment type="caution">
    <text evidence="1">The sequence shown here is derived from an EMBL/GenBank/DDBJ whole genome shotgun (WGS) entry which is preliminary data.</text>
</comment>
<dbReference type="AlphaFoldDB" id="A0A9P3GI81"/>
<protein>
    <submittedName>
        <fullName evidence="1">Uncharacterized protein</fullName>
    </submittedName>
</protein>
<dbReference type="Proteomes" id="UP000703269">
    <property type="component" value="Unassembled WGS sequence"/>
</dbReference>
<accession>A0A9P3GI81</accession>
<evidence type="ECO:0000313" key="2">
    <source>
        <dbReference type="Proteomes" id="UP000703269"/>
    </source>
</evidence>